<proteinExistence type="predicted"/>
<organism evidence="17 18">
    <name type="scientific">Pseudomonas schmalbachii</name>
    <dbReference type="NCBI Taxonomy" id="2816993"/>
    <lineage>
        <taxon>Bacteria</taxon>
        <taxon>Pseudomonadati</taxon>
        <taxon>Pseudomonadota</taxon>
        <taxon>Gammaproteobacteria</taxon>
        <taxon>Pseudomonadales</taxon>
        <taxon>Pseudomonadaceae</taxon>
        <taxon>Pseudomonas</taxon>
    </lineage>
</organism>
<feature type="transmembrane region" description="Helical" evidence="15">
    <location>
        <begin position="278"/>
        <end position="298"/>
    </location>
</feature>
<dbReference type="GO" id="GO:0016301">
    <property type="term" value="F:kinase activity"/>
    <property type="evidence" value="ECO:0007669"/>
    <property type="project" value="UniProtKB-KW"/>
</dbReference>
<dbReference type="PRINTS" id="PR00344">
    <property type="entry name" value="BCTRLSENSOR"/>
</dbReference>
<dbReference type="SMART" id="SM00387">
    <property type="entry name" value="HATPase_c"/>
    <property type="match status" value="1"/>
</dbReference>
<comment type="catalytic activity">
    <reaction evidence="1">
        <text>ATP + protein L-histidine = ADP + protein N-phospho-L-histidine.</text>
        <dbReference type="EC" id="2.7.13.3"/>
    </reaction>
</comment>
<evidence type="ECO:0000256" key="3">
    <source>
        <dbReference type="ARBA" id="ARBA00012438"/>
    </source>
</evidence>
<keyword evidence="9 17" id="KW-0418">Kinase</keyword>
<dbReference type="Proteomes" id="UP000669060">
    <property type="component" value="Unassembled WGS sequence"/>
</dbReference>
<evidence type="ECO:0000256" key="13">
    <source>
        <dbReference type="ARBA" id="ARBA00023136"/>
    </source>
</evidence>
<evidence type="ECO:0000256" key="9">
    <source>
        <dbReference type="ARBA" id="ARBA00022777"/>
    </source>
</evidence>
<comment type="caution">
    <text evidence="17">The sequence shown here is derived from an EMBL/GenBank/DDBJ whole genome shotgun (WGS) entry which is preliminary data.</text>
</comment>
<dbReference type="PIRSF" id="PIRSF036431">
    <property type="entry name" value="STHK_DctB"/>
    <property type="match status" value="1"/>
</dbReference>
<gene>
    <name evidence="17" type="ORF">JFY56_13370</name>
</gene>
<dbReference type="InterPro" id="IPR033479">
    <property type="entry name" value="dCache_1"/>
</dbReference>
<dbReference type="CDD" id="cd00082">
    <property type="entry name" value="HisKA"/>
    <property type="match status" value="1"/>
</dbReference>
<dbReference type="Gene3D" id="6.10.250.3020">
    <property type="match status" value="1"/>
</dbReference>
<evidence type="ECO:0000256" key="12">
    <source>
        <dbReference type="ARBA" id="ARBA00023012"/>
    </source>
</evidence>
<dbReference type="CDD" id="cd22249">
    <property type="entry name" value="UDM1_RNF168_RNF169-like"/>
    <property type="match status" value="1"/>
</dbReference>
<dbReference type="InterPro" id="IPR003661">
    <property type="entry name" value="HisK_dim/P_dom"/>
</dbReference>
<dbReference type="InterPro" id="IPR017055">
    <property type="entry name" value="Sig_transdc_His_kinase_DctB"/>
</dbReference>
<evidence type="ECO:0000256" key="7">
    <source>
        <dbReference type="ARBA" id="ARBA00022692"/>
    </source>
</evidence>
<keyword evidence="13 15" id="KW-0472">Membrane</keyword>
<dbReference type="EC" id="2.7.13.3" evidence="3"/>
<keyword evidence="7 15" id="KW-0812">Transmembrane</keyword>
<evidence type="ECO:0000256" key="6">
    <source>
        <dbReference type="ARBA" id="ARBA00022679"/>
    </source>
</evidence>
<dbReference type="SUPFAM" id="SSF103190">
    <property type="entry name" value="Sensory domain-like"/>
    <property type="match status" value="1"/>
</dbReference>
<keyword evidence="18" id="KW-1185">Reference proteome</keyword>
<dbReference type="PANTHER" id="PTHR43065:SF46">
    <property type="entry name" value="C4-DICARBOXYLATE TRANSPORT SENSOR PROTEIN DCTB"/>
    <property type="match status" value="1"/>
</dbReference>
<keyword evidence="10" id="KW-0067">ATP-binding</keyword>
<keyword evidence="6" id="KW-0808">Transferase</keyword>
<dbReference type="PANTHER" id="PTHR43065">
    <property type="entry name" value="SENSOR HISTIDINE KINASE"/>
    <property type="match status" value="1"/>
</dbReference>
<dbReference type="SMART" id="SM00388">
    <property type="entry name" value="HisKA"/>
    <property type="match status" value="1"/>
</dbReference>
<comment type="subcellular location">
    <subcellularLocation>
        <location evidence="2">Cell membrane</location>
        <topology evidence="2">Multi-pass membrane protein</topology>
    </subcellularLocation>
</comment>
<evidence type="ECO:0000313" key="17">
    <source>
        <dbReference type="EMBL" id="MBO3276221.1"/>
    </source>
</evidence>
<dbReference type="Gene3D" id="1.10.287.130">
    <property type="match status" value="1"/>
</dbReference>
<dbReference type="InterPro" id="IPR029151">
    <property type="entry name" value="Sensor-like_sf"/>
</dbReference>
<dbReference type="SUPFAM" id="SSF47384">
    <property type="entry name" value="Homodimeric domain of signal transducing histidine kinase"/>
    <property type="match status" value="1"/>
</dbReference>
<evidence type="ECO:0000256" key="1">
    <source>
        <dbReference type="ARBA" id="ARBA00000085"/>
    </source>
</evidence>
<dbReference type="Gene3D" id="3.30.565.10">
    <property type="entry name" value="Histidine kinase-like ATPase, C-terminal domain"/>
    <property type="match status" value="1"/>
</dbReference>
<keyword evidence="14" id="KW-0175">Coiled coil</keyword>
<evidence type="ECO:0000256" key="5">
    <source>
        <dbReference type="ARBA" id="ARBA00022553"/>
    </source>
</evidence>
<dbReference type="Gene3D" id="3.30.450.20">
    <property type="entry name" value="PAS domain"/>
    <property type="match status" value="2"/>
</dbReference>
<feature type="domain" description="Histidine kinase" evidence="16">
    <location>
        <begin position="371"/>
        <end position="585"/>
    </location>
</feature>
<protein>
    <recommendedName>
        <fullName evidence="3">histidine kinase</fullName>
        <ecNumber evidence="3">2.7.13.3</ecNumber>
    </recommendedName>
</protein>
<keyword evidence="4" id="KW-1003">Cell membrane</keyword>
<evidence type="ECO:0000256" key="15">
    <source>
        <dbReference type="SAM" id="Phobius"/>
    </source>
</evidence>
<evidence type="ECO:0000256" key="2">
    <source>
        <dbReference type="ARBA" id="ARBA00004651"/>
    </source>
</evidence>
<evidence type="ECO:0000313" key="18">
    <source>
        <dbReference type="Proteomes" id="UP000669060"/>
    </source>
</evidence>
<keyword evidence="5" id="KW-0597">Phosphoprotein</keyword>
<dbReference type="Pfam" id="PF02743">
    <property type="entry name" value="dCache_1"/>
    <property type="match status" value="1"/>
</dbReference>
<name>A0ABS3TRC9_9PSED</name>
<dbReference type="Pfam" id="PF00512">
    <property type="entry name" value="HisKA"/>
    <property type="match status" value="1"/>
</dbReference>
<sequence>MSLNLHWRLLVLLPLLLILLLWPLHHFVERYYSEQLSRQNQQTLDLYVANLLGTLHRYEDLPPILGGLPILQAALQHPEDESARAAANDKLAEIRQRTGADVIYVMLPDGLTQAASNWDQPDSFVGHNFSFRPYYKDAIRGQQAQFFGLGTTSKRRGYFFANEVRDGDKLLGVLVVKVDLEHMEALWGNTPEQLMVQDSKGVVILSSNPDWRFRASRPLSPAQEREIAQNIPYPVVHPQPLRINEKDWISQSRELTETGWTVSIYSPRALVDSSVRNVLLIGGATLLALLLLLMLLNISRRHYLERIELEAQAKRQLEIRVLERTGELEAANTLLQQEVHEREQAQRELLHAQDEVVKAGKLTALGTMSASISHELNQPLGAIRSYADNARVLLDHQRIDDARGNLQLISELTERMASIISHLRAYARGARRAPENVALQPALDDALAMVAARRRAMNVELLRDLPDAALWVQAGETRLRQILTNLLSNALDALSETAPPRRLWLTASQSPEYITLSLRDNGTGFSEEALAHAREPFFTTKTSAKGLGLGLAICDTLLRALGGHLELGNHPEGGALVQLHLLPGVPGVSPTPHEETRA</sequence>
<dbReference type="InterPro" id="IPR005467">
    <property type="entry name" value="His_kinase_dom"/>
</dbReference>
<feature type="coiled-coil region" evidence="14">
    <location>
        <begin position="328"/>
        <end position="355"/>
    </location>
</feature>
<evidence type="ECO:0000256" key="8">
    <source>
        <dbReference type="ARBA" id="ARBA00022741"/>
    </source>
</evidence>
<keyword evidence="12" id="KW-0902">Two-component regulatory system</keyword>
<evidence type="ECO:0000256" key="11">
    <source>
        <dbReference type="ARBA" id="ARBA00022989"/>
    </source>
</evidence>
<evidence type="ECO:0000259" key="16">
    <source>
        <dbReference type="PROSITE" id="PS50109"/>
    </source>
</evidence>
<dbReference type="InterPro" id="IPR004358">
    <property type="entry name" value="Sig_transdc_His_kin-like_C"/>
</dbReference>
<dbReference type="InterPro" id="IPR036097">
    <property type="entry name" value="HisK_dim/P_sf"/>
</dbReference>
<evidence type="ECO:0000256" key="10">
    <source>
        <dbReference type="ARBA" id="ARBA00022840"/>
    </source>
</evidence>
<dbReference type="RefSeq" id="WP_208314239.1">
    <property type="nucleotide sequence ID" value="NZ_JAELYA010000004.1"/>
</dbReference>
<evidence type="ECO:0000256" key="14">
    <source>
        <dbReference type="SAM" id="Coils"/>
    </source>
</evidence>
<dbReference type="InterPro" id="IPR036890">
    <property type="entry name" value="HATPase_C_sf"/>
</dbReference>
<keyword evidence="11 15" id="KW-1133">Transmembrane helix</keyword>
<evidence type="ECO:0000256" key="4">
    <source>
        <dbReference type="ARBA" id="ARBA00022475"/>
    </source>
</evidence>
<keyword evidence="8" id="KW-0547">Nucleotide-binding</keyword>
<dbReference type="PROSITE" id="PS50109">
    <property type="entry name" value="HIS_KIN"/>
    <property type="match status" value="1"/>
</dbReference>
<dbReference type="InterPro" id="IPR003594">
    <property type="entry name" value="HATPase_dom"/>
</dbReference>
<dbReference type="Pfam" id="PF02518">
    <property type="entry name" value="HATPase_c"/>
    <property type="match status" value="1"/>
</dbReference>
<accession>A0ABS3TRC9</accession>
<dbReference type="SUPFAM" id="SSF55874">
    <property type="entry name" value="ATPase domain of HSP90 chaperone/DNA topoisomerase II/histidine kinase"/>
    <property type="match status" value="1"/>
</dbReference>
<dbReference type="EMBL" id="JAELYA010000004">
    <property type="protein sequence ID" value="MBO3276221.1"/>
    <property type="molecule type" value="Genomic_DNA"/>
</dbReference>
<reference evidence="17 18" key="1">
    <citation type="submission" date="2020-12" db="EMBL/GenBank/DDBJ databases">
        <title>Pseudomonas schmalbachii sp. nov. isolated from millipede gut.</title>
        <authorList>
            <person name="Shelomi M."/>
        </authorList>
    </citation>
    <scope>NUCLEOTIDE SEQUENCE [LARGE SCALE GENOMIC DNA]</scope>
    <source>
        <strain evidence="17 18">Milli4</strain>
    </source>
</reference>